<accession>A0A3M8C4X5</accession>
<dbReference type="Proteomes" id="UP000282028">
    <property type="component" value="Unassembled WGS sequence"/>
</dbReference>
<protein>
    <recommendedName>
        <fullName evidence="3">DNA-binding protein</fullName>
    </recommendedName>
</protein>
<keyword evidence="2" id="KW-1185">Reference proteome</keyword>
<dbReference type="EMBL" id="RHHR01000036">
    <property type="protein sequence ID" value="RNB69965.1"/>
    <property type="molecule type" value="Genomic_DNA"/>
</dbReference>
<evidence type="ECO:0000313" key="1">
    <source>
        <dbReference type="EMBL" id="RNB69965.1"/>
    </source>
</evidence>
<dbReference type="OrthoDB" id="1908546at2"/>
<proteinExistence type="predicted"/>
<sequence length="89" mass="10046">MNTDEIHAKNESEVEDLAKPKAKAEQLKIKEVSTSELAEIVGKSPQWIRQLTREKVLNQVSRGKYSLGEAIQANCEHISGGKEEEQRTR</sequence>
<comment type="caution">
    <text evidence="1">The sequence shown here is derived from an EMBL/GenBank/DDBJ whole genome shotgun (WGS) entry which is preliminary data.</text>
</comment>
<evidence type="ECO:0008006" key="3">
    <source>
        <dbReference type="Google" id="ProtNLM"/>
    </source>
</evidence>
<organism evidence="1 2">
    <name type="scientific">Brevibacillus invocatus</name>
    <dbReference type="NCBI Taxonomy" id="173959"/>
    <lineage>
        <taxon>Bacteria</taxon>
        <taxon>Bacillati</taxon>
        <taxon>Bacillota</taxon>
        <taxon>Bacilli</taxon>
        <taxon>Bacillales</taxon>
        <taxon>Paenibacillaceae</taxon>
        <taxon>Brevibacillus</taxon>
    </lineage>
</organism>
<dbReference type="RefSeq" id="WP_122910435.1">
    <property type="nucleotide sequence ID" value="NZ_RHHR01000036.1"/>
</dbReference>
<dbReference type="AlphaFoldDB" id="A0A3M8C4X5"/>
<reference evidence="1 2" key="1">
    <citation type="submission" date="2018-10" db="EMBL/GenBank/DDBJ databases">
        <title>Phylogenomics of Brevibacillus.</title>
        <authorList>
            <person name="Dunlap C."/>
        </authorList>
    </citation>
    <scope>NUCLEOTIDE SEQUENCE [LARGE SCALE GENOMIC DNA]</scope>
    <source>
        <strain evidence="1 2">JCM 12215</strain>
    </source>
</reference>
<name>A0A3M8C4X5_9BACL</name>
<evidence type="ECO:0000313" key="2">
    <source>
        <dbReference type="Proteomes" id="UP000282028"/>
    </source>
</evidence>
<gene>
    <name evidence="1" type="ORF">EDM52_18525</name>
</gene>